<protein>
    <submittedName>
        <fullName evidence="2">Small ubiquitin-related modifier, SUMO</fullName>
    </submittedName>
</protein>
<evidence type="ECO:0000313" key="3">
    <source>
        <dbReference type="Proteomes" id="UP001163105"/>
    </source>
</evidence>
<organism evidence="2 3">
    <name type="scientific">Purpureocillium lavendulum</name>
    <dbReference type="NCBI Taxonomy" id="1247861"/>
    <lineage>
        <taxon>Eukaryota</taxon>
        <taxon>Fungi</taxon>
        <taxon>Dikarya</taxon>
        <taxon>Ascomycota</taxon>
        <taxon>Pezizomycotina</taxon>
        <taxon>Sordariomycetes</taxon>
        <taxon>Hypocreomycetidae</taxon>
        <taxon>Hypocreales</taxon>
        <taxon>Ophiocordycipitaceae</taxon>
        <taxon>Purpureocillium</taxon>
    </lineage>
</organism>
<feature type="compositionally biased region" description="Low complexity" evidence="1">
    <location>
        <begin position="209"/>
        <end position="222"/>
    </location>
</feature>
<evidence type="ECO:0000256" key="1">
    <source>
        <dbReference type="SAM" id="MobiDB-lite"/>
    </source>
</evidence>
<dbReference type="EMBL" id="JAQHRD010000001">
    <property type="protein sequence ID" value="KAJ6445580.1"/>
    <property type="molecule type" value="Genomic_DNA"/>
</dbReference>
<feature type="region of interest" description="Disordered" evidence="1">
    <location>
        <begin position="144"/>
        <end position="248"/>
    </location>
</feature>
<name>A0AB34G2H2_9HYPO</name>
<accession>A0AB34G2H2</accession>
<keyword evidence="3" id="KW-1185">Reference proteome</keyword>
<gene>
    <name evidence="2" type="ORF">O9K51_00341</name>
</gene>
<feature type="compositionally biased region" description="Polar residues" evidence="1">
    <location>
        <begin position="223"/>
        <end position="248"/>
    </location>
</feature>
<comment type="caution">
    <text evidence="2">The sequence shown here is derived from an EMBL/GenBank/DDBJ whole genome shotgun (WGS) entry which is preliminary data.</text>
</comment>
<feature type="compositionally biased region" description="Low complexity" evidence="1">
    <location>
        <begin position="49"/>
        <end position="61"/>
    </location>
</feature>
<dbReference type="Proteomes" id="UP001163105">
    <property type="component" value="Unassembled WGS sequence"/>
</dbReference>
<feature type="region of interest" description="Disordered" evidence="1">
    <location>
        <begin position="1"/>
        <end position="61"/>
    </location>
</feature>
<feature type="compositionally biased region" description="Low complexity" evidence="1">
    <location>
        <begin position="177"/>
        <end position="195"/>
    </location>
</feature>
<sequence length="630" mass="67300">MERNERGSGLTRGAPVGRGQDSSASHHHGDGNAQSSDDTDCSDQLSNTQSSGRSSAQAASTLATLNSAQLPRPQAMHSGWDPSNVSTAKCDMCHRQRCGVIQKCTDCKLSVCRDCAYANRLADDVRHVLDPTTVEWDSRTVPRGRGIAATRGPRPLGSIPQGSGHGRGQGEVAAEHPTASYSSATSFTATPSPQTDVASQAASDGWMEGHASAGGPQGASAQVIANSPNQSTKRTRSTASPSSAPVTQQAQDAAQILAGMPHGGNEDHDSSQKRLKYEHIPLSNILPPLRLLPDPNPNRYSLPPLSTLYPELSGTRPSEGQQSQVIPTGPQVAPTAFMSSDSAHDAPSYYQSHTGYAGNQYLAPHMYQNNYATGYYGHAGPASSYYPHSTLPTAQDTSYQQYANVGTQFSNPAFAYNGASQQASGQQYGAAPTQYTGNAYGVTGQYGDATYPATQPTQNAYGYGSLSQGQQLFQPMNHPAHMEPGNIATSTPGTHGSAAFPPAQAISQPRNMQRPHAVTLHDQLVEAARNVKRSEHTDWAMEFCLRLAVQRKWLSKKDAVANTPQLFPALQQLMLATDRAILELNLPETNNSARMWLLEEQQRISAPAAEPAHRLSMSNYCSNPPHGNAS</sequence>
<proteinExistence type="predicted"/>
<feature type="compositionally biased region" description="Polar residues" evidence="1">
    <location>
        <begin position="32"/>
        <end position="48"/>
    </location>
</feature>
<dbReference type="AlphaFoldDB" id="A0AB34G2H2"/>
<reference evidence="2" key="1">
    <citation type="submission" date="2023-01" db="EMBL/GenBank/DDBJ databases">
        <title>The growth and conidiation of Purpureocillium lavendulum are regulated by nitrogen source and histone H3K14 acetylation.</title>
        <authorList>
            <person name="Tang P."/>
            <person name="Han J."/>
            <person name="Zhang C."/>
            <person name="Tang P."/>
            <person name="Qi F."/>
            <person name="Zhang K."/>
            <person name="Liang L."/>
        </authorList>
    </citation>
    <scope>NUCLEOTIDE SEQUENCE</scope>
    <source>
        <strain evidence="2">YMF1.00683</strain>
    </source>
</reference>
<evidence type="ECO:0000313" key="2">
    <source>
        <dbReference type="EMBL" id="KAJ6445580.1"/>
    </source>
</evidence>